<keyword evidence="1" id="KW-0808">Transferase</keyword>
<dbReference type="GO" id="GO:0008982">
    <property type="term" value="F:protein-N(PI)-phosphohistidine-sugar phosphotransferase activity"/>
    <property type="evidence" value="ECO:0007669"/>
    <property type="project" value="InterPro"/>
</dbReference>
<feature type="transmembrane region" description="Helical" evidence="4">
    <location>
        <begin position="6"/>
        <end position="24"/>
    </location>
</feature>
<dbReference type="EMBL" id="AMWK01000015">
    <property type="protein sequence ID" value="ENY53663.1"/>
    <property type="molecule type" value="Genomic_DNA"/>
</dbReference>
<name>N9U9Q9_9BACT</name>
<dbReference type="Gene3D" id="3.30.1360.60">
    <property type="entry name" value="Glucose permease domain IIB"/>
    <property type="match status" value="1"/>
</dbReference>
<feature type="domain" description="PTS EIIB type-1" evidence="5">
    <location>
        <begin position="44"/>
        <end position="120"/>
    </location>
</feature>
<dbReference type="RefSeq" id="WP_002882045.1">
    <property type="nucleotide sequence ID" value="NZ_AMWK01000015.1"/>
</dbReference>
<dbReference type="SUPFAM" id="SSF55604">
    <property type="entry name" value="Glucose permease domain IIB"/>
    <property type="match status" value="1"/>
</dbReference>
<dbReference type="OrthoDB" id="400941at2"/>
<keyword evidence="2" id="KW-0598">Phosphotransferase system</keyword>
<evidence type="ECO:0000256" key="3">
    <source>
        <dbReference type="PROSITE-ProRule" id="PRU00421"/>
    </source>
</evidence>
<evidence type="ECO:0000259" key="5">
    <source>
        <dbReference type="PROSITE" id="PS51098"/>
    </source>
</evidence>
<comment type="caution">
    <text evidence="3">Lacks conserved residue(s) required for the propagation of feature annotation.</text>
</comment>
<dbReference type="PATRIC" id="fig|1188234.3.peg.581"/>
<accession>N9U9Q9</accession>
<proteinExistence type="predicted"/>
<keyword evidence="4" id="KW-0812">Transmembrane</keyword>
<dbReference type="eggNOG" id="ENOG5031YTK">
    <property type="taxonomic scope" value="Bacteria"/>
</dbReference>
<dbReference type="Proteomes" id="UP000013137">
    <property type="component" value="Unassembled WGS sequence"/>
</dbReference>
<evidence type="ECO:0000256" key="4">
    <source>
        <dbReference type="SAM" id="Phobius"/>
    </source>
</evidence>
<dbReference type="InterPro" id="IPR001996">
    <property type="entry name" value="PTS_IIB_1"/>
</dbReference>
<gene>
    <name evidence="6" type="primary">ptsG</name>
    <name evidence="6" type="ORF">MALK_6050</name>
</gene>
<evidence type="ECO:0000313" key="7">
    <source>
        <dbReference type="Proteomes" id="UP000013137"/>
    </source>
</evidence>
<protein>
    <recommendedName>
        <fullName evidence="5">PTS EIIB type-1 domain-containing protein</fullName>
    </recommendedName>
</protein>
<dbReference type="PROSITE" id="PS51098">
    <property type="entry name" value="PTS_EIIB_TYPE_1"/>
    <property type="match status" value="1"/>
</dbReference>
<dbReference type="GO" id="GO:0009401">
    <property type="term" value="P:phosphoenolpyruvate-dependent sugar phosphotransferase system"/>
    <property type="evidence" value="ECO:0007669"/>
    <property type="project" value="UniProtKB-KW"/>
</dbReference>
<reference evidence="6 7" key="1">
    <citation type="journal article" date="2013" name="Genome Announc.">
        <title>Draft Genome Sequences of Mycoplasma alkalescens, Mycoplasma arginini, and Mycoplasma bovigenitalium, Three Species with Equivocal Pathogenic Status for Cattle.</title>
        <authorList>
            <person name="Manso-Silvan L."/>
            <person name="Tardy F."/>
            <person name="Baranowski E."/>
            <person name="Barre A."/>
            <person name="Blanchard A."/>
            <person name="Breton M."/>
            <person name="Couture C."/>
            <person name="Citti C."/>
            <person name="Dordet-Frisoni E."/>
            <person name="Dupuy V."/>
            <person name="Gaurivaud P."/>
            <person name="Jacob D."/>
            <person name="Lemaitre C."/>
            <person name="Nikolski M."/>
            <person name="Nouvel L.X."/>
            <person name="Poumarat F."/>
            <person name="Thebault P."/>
            <person name="Theil S."/>
            <person name="Thiaucourt F."/>
            <person name="Sirand-Pugnet P."/>
        </authorList>
    </citation>
    <scope>NUCLEOTIDE SEQUENCE [LARGE SCALE GENOMIC DNA]</scope>
    <source>
        <strain evidence="6 7">14918</strain>
    </source>
</reference>
<comment type="caution">
    <text evidence="6">The sequence shown here is derived from an EMBL/GenBank/DDBJ whole genome shotgun (WGS) entry which is preliminary data.</text>
</comment>
<keyword evidence="4" id="KW-0472">Membrane</keyword>
<dbReference type="AlphaFoldDB" id="N9U9Q9"/>
<organism evidence="6 7">
    <name type="scientific">Metamycoplasma alkalescens 14918</name>
    <dbReference type="NCBI Taxonomy" id="1188234"/>
    <lineage>
        <taxon>Bacteria</taxon>
        <taxon>Bacillati</taxon>
        <taxon>Mycoplasmatota</taxon>
        <taxon>Mycoplasmoidales</taxon>
        <taxon>Metamycoplasmataceae</taxon>
        <taxon>Metamycoplasma</taxon>
    </lineage>
</organism>
<keyword evidence="4" id="KW-1133">Transmembrane helix</keyword>
<sequence length="120" mass="13772">MNTKNKFLYVFLIIITLGFILIYWKKKYKQTETKNYLSKNTKLNFDFDNFLANLGGAKNIENVSSTQKVLKINFHNKELVNILKLKELDGISGMTFQTKSISLVVGNVAKHLEEQINGVL</sequence>
<evidence type="ECO:0000313" key="6">
    <source>
        <dbReference type="EMBL" id="ENY53663.1"/>
    </source>
</evidence>
<evidence type="ECO:0000256" key="2">
    <source>
        <dbReference type="ARBA" id="ARBA00022683"/>
    </source>
</evidence>
<keyword evidence="7" id="KW-1185">Reference proteome</keyword>
<evidence type="ECO:0000256" key="1">
    <source>
        <dbReference type="ARBA" id="ARBA00022679"/>
    </source>
</evidence>
<dbReference type="InterPro" id="IPR036878">
    <property type="entry name" value="Glu_permease_IIB"/>
</dbReference>